<dbReference type="GO" id="GO:0004640">
    <property type="term" value="F:phosphoribosylanthranilate isomerase activity"/>
    <property type="evidence" value="ECO:0007669"/>
    <property type="project" value="TreeGrafter"/>
</dbReference>
<dbReference type="EMBL" id="JAJEQW010000001">
    <property type="protein sequence ID" value="MCC2240945.1"/>
    <property type="molecule type" value="Genomic_DNA"/>
</dbReference>
<dbReference type="PANTHER" id="PTHR22854">
    <property type="entry name" value="TRYPTOPHAN BIOSYNTHESIS PROTEIN"/>
    <property type="match status" value="1"/>
</dbReference>
<evidence type="ECO:0000256" key="2">
    <source>
        <dbReference type="ARBA" id="ARBA00004696"/>
    </source>
</evidence>
<comment type="pathway">
    <text evidence="2">Amino-acid biosynthesis; L-tryptophan biosynthesis; L-tryptophan from chorismate: step 4/5.</text>
</comment>
<comment type="similarity">
    <text evidence="3">Belongs to the TrpC family.</text>
</comment>
<evidence type="ECO:0000256" key="6">
    <source>
        <dbReference type="ARBA" id="ARBA00022793"/>
    </source>
</evidence>
<dbReference type="InterPro" id="IPR013785">
    <property type="entry name" value="Aldolase_TIM"/>
</dbReference>
<keyword evidence="8" id="KW-0057">Aromatic amino acid biosynthesis</keyword>
<dbReference type="Proteomes" id="UP001198893">
    <property type="component" value="Unassembled WGS sequence"/>
</dbReference>
<evidence type="ECO:0000256" key="3">
    <source>
        <dbReference type="ARBA" id="ARBA00008737"/>
    </source>
</evidence>
<accession>A0AAW4WF95</accession>
<evidence type="ECO:0000256" key="7">
    <source>
        <dbReference type="ARBA" id="ARBA00022822"/>
    </source>
</evidence>
<evidence type="ECO:0000313" key="11">
    <source>
        <dbReference type="EMBL" id="MCC2240945.1"/>
    </source>
</evidence>
<keyword evidence="6" id="KW-0210">Decarboxylase</keyword>
<gene>
    <name evidence="11" type="primary">trpC</name>
    <name evidence="11" type="ORF">LKD47_01335</name>
</gene>
<evidence type="ECO:0000256" key="4">
    <source>
        <dbReference type="ARBA" id="ARBA00012362"/>
    </source>
</evidence>
<evidence type="ECO:0000313" key="12">
    <source>
        <dbReference type="Proteomes" id="UP001198893"/>
    </source>
</evidence>
<organism evidence="11 12">
    <name type="scientific">Roseburia amylophila</name>
    <dbReference type="NCBI Taxonomy" id="2981794"/>
    <lineage>
        <taxon>Bacteria</taxon>
        <taxon>Bacillati</taxon>
        <taxon>Bacillota</taxon>
        <taxon>Clostridia</taxon>
        <taxon>Lachnospirales</taxon>
        <taxon>Lachnospiraceae</taxon>
        <taxon>Roseburia</taxon>
    </lineage>
</organism>
<dbReference type="InterPro" id="IPR045186">
    <property type="entry name" value="Indole-3-glycerol_P_synth"/>
</dbReference>
<dbReference type="InterPro" id="IPR011060">
    <property type="entry name" value="RibuloseP-bd_barrel"/>
</dbReference>
<protein>
    <recommendedName>
        <fullName evidence="4">indole-3-glycerol-phosphate synthase</fullName>
        <ecNumber evidence="4">4.1.1.48</ecNumber>
    </recommendedName>
</protein>
<evidence type="ECO:0000256" key="5">
    <source>
        <dbReference type="ARBA" id="ARBA00022605"/>
    </source>
</evidence>
<dbReference type="NCBIfam" id="NF001377">
    <property type="entry name" value="PRK00278.2-4"/>
    <property type="match status" value="1"/>
</dbReference>
<name>A0AAW4WF95_9FIRM</name>
<comment type="catalytic activity">
    <reaction evidence="1">
        <text>1-(2-carboxyphenylamino)-1-deoxy-D-ribulose 5-phosphate + H(+) = (1S,2R)-1-C-(indol-3-yl)glycerol 3-phosphate + CO2 + H2O</text>
        <dbReference type="Rhea" id="RHEA:23476"/>
        <dbReference type="ChEBI" id="CHEBI:15377"/>
        <dbReference type="ChEBI" id="CHEBI:15378"/>
        <dbReference type="ChEBI" id="CHEBI:16526"/>
        <dbReference type="ChEBI" id="CHEBI:58613"/>
        <dbReference type="ChEBI" id="CHEBI:58866"/>
        <dbReference type="EC" id="4.1.1.48"/>
    </reaction>
</comment>
<keyword evidence="9 11" id="KW-0456">Lyase</keyword>
<reference evidence="11" key="1">
    <citation type="submission" date="2021-10" db="EMBL/GenBank/DDBJ databases">
        <title>Anaerobic single-cell dispensing facilitates the cultivation of human gut bacteria.</title>
        <authorList>
            <person name="Afrizal A."/>
        </authorList>
    </citation>
    <scope>NUCLEOTIDE SEQUENCE</scope>
    <source>
        <strain evidence="11">CLA-AA-H204</strain>
    </source>
</reference>
<dbReference type="Pfam" id="PF00218">
    <property type="entry name" value="IGPS"/>
    <property type="match status" value="1"/>
</dbReference>
<keyword evidence="7" id="KW-0822">Tryptophan biosynthesis</keyword>
<dbReference type="InterPro" id="IPR013798">
    <property type="entry name" value="Indole-3-glycerol_P_synth_dom"/>
</dbReference>
<feature type="domain" description="Indole-3-glycerol phosphate synthase" evidence="10">
    <location>
        <begin position="3"/>
        <end position="256"/>
    </location>
</feature>
<evidence type="ECO:0000259" key="10">
    <source>
        <dbReference type="Pfam" id="PF00218"/>
    </source>
</evidence>
<sequence>MILDEIVADKREQLFRDKQKTDLTVMRTLAEEKLREEAAKKEKIRSFYQNLAKDGLSIIGEFKNASPSLGKIESRITLEERMEDYTASVDAVSCLTEEKHFLGNTDYFRKVRNLTPLPMLRKDFMIEEYQFYEAKAIDADAVLLIAAILDDKEMYDFYQLAKELKLDVLVETHDEWEMERALKLDADIIGINNRNLKDFTISLERTKTLSKMVPKDKILIAESGIVREDDVAYLADCGVSGFLIGRAFMEHENPKALAAHWKQVYKEAAK</sequence>
<dbReference type="GO" id="GO:0004425">
    <property type="term" value="F:indole-3-glycerol-phosphate synthase activity"/>
    <property type="evidence" value="ECO:0007669"/>
    <property type="project" value="UniProtKB-EC"/>
</dbReference>
<evidence type="ECO:0000256" key="9">
    <source>
        <dbReference type="ARBA" id="ARBA00023239"/>
    </source>
</evidence>
<comment type="caution">
    <text evidence="11">The sequence shown here is derived from an EMBL/GenBank/DDBJ whole genome shotgun (WGS) entry which is preliminary data.</text>
</comment>
<dbReference type="AlphaFoldDB" id="A0AAW4WF95"/>
<proteinExistence type="inferred from homology"/>
<dbReference type="CDD" id="cd00331">
    <property type="entry name" value="IGPS"/>
    <property type="match status" value="1"/>
</dbReference>
<dbReference type="PANTHER" id="PTHR22854:SF2">
    <property type="entry name" value="INDOLE-3-GLYCEROL-PHOSPHATE SYNTHASE"/>
    <property type="match status" value="1"/>
</dbReference>
<dbReference type="EC" id="4.1.1.48" evidence="4"/>
<keyword evidence="5" id="KW-0028">Amino-acid biosynthesis</keyword>
<dbReference type="RefSeq" id="WP_227709464.1">
    <property type="nucleotide sequence ID" value="NZ_JAJEQW010000001.1"/>
</dbReference>
<dbReference type="FunFam" id="3.20.20.70:FF:000024">
    <property type="entry name" value="Indole-3-glycerol phosphate synthase"/>
    <property type="match status" value="1"/>
</dbReference>
<evidence type="ECO:0000256" key="1">
    <source>
        <dbReference type="ARBA" id="ARBA00001633"/>
    </source>
</evidence>
<dbReference type="SUPFAM" id="SSF51366">
    <property type="entry name" value="Ribulose-phoshate binding barrel"/>
    <property type="match status" value="1"/>
</dbReference>
<dbReference type="Gene3D" id="3.20.20.70">
    <property type="entry name" value="Aldolase class I"/>
    <property type="match status" value="1"/>
</dbReference>
<evidence type="ECO:0000256" key="8">
    <source>
        <dbReference type="ARBA" id="ARBA00023141"/>
    </source>
</evidence>
<dbReference type="GO" id="GO:0000162">
    <property type="term" value="P:L-tryptophan biosynthetic process"/>
    <property type="evidence" value="ECO:0007669"/>
    <property type="project" value="UniProtKB-KW"/>
</dbReference>